<keyword evidence="2" id="KW-0255">Endonuclease</keyword>
<dbReference type="CDD" id="cd06260">
    <property type="entry name" value="DUF820-like"/>
    <property type="match status" value="1"/>
</dbReference>
<proteinExistence type="predicted"/>
<dbReference type="PANTHER" id="PTHR34107:SF6">
    <property type="entry name" value="SLR0981 PROTEIN"/>
    <property type="match status" value="1"/>
</dbReference>
<dbReference type="AlphaFoldDB" id="A0AAE4FR00"/>
<sequence>MTAFTLDLSPLPHYTDEQFEKLCQANPDLKFERTSRGELVIVAPTGGISGCRNADLMIDIGNWNRRAQLGVVFDSSTCFRFPNGAMRSPDVAWIRTERWQSLSIEQQQKFPPIAPDFVLELRSFSDGLVMLQAKMQEYLDNGVRLGWLIDPLNRSVEVYRPGSSVEVLEAPATISDTEVLPGLSLGLAWLWG</sequence>
<dbReference type="EMBL" id="JAVMIP010000004">
    <property type="protein sequence ID" value="MDS3860495.1"/>
    <property type="molecule type" value="Genomic_DNA"/>
</dbReference>
<dbReference type="GO" id="GO:0004519">
    <property type="term" value="F:endonuclease activity"/>
    <property type="evidence" value="ECO:0007669"/>
    <property type="project" value="UniProtKB-KW"/>
</dbReference>
<comment type="caution">
    <text evidence="2">The sequence shown here is derived from an EMBL/GenBank/DDBJ whole genome shotgun (WGS) entry which is preliminary data.</text>
</comment>
<dbReference type="Gene3D" id="3.90.1570.10">
    <property type="entry name" value="tt1808, chain A"/>
    <property type="match status" value="1"/>
</dbReference>
<feature type="domain" description="Putative restriction endonuclease" evidence="1">
    <location>
        <begin position="17"/>
        <end position="187"/>
    </location>
</feature>
<dbReference type="RefSeq" id="WP_322877770.1">
    <property type="nucleotide sequence ID" value="NZ_JAVMIP010000004.1"/>
</dbReference>
<keyword evidence="2" id="KW-0540">Nuclease</keyword>
<dbReference type="InterPro" id="IPR008538">
    <property type="entry name" value="Uma2"/>
</dbReference>
<keyword evidence="2" id="KW-0378">Hydrolase</keyword>
<organism evidence="2 3">
    <name type="scientific">Pseudocalidococcus azoricus BACA0444</name>
    <dbReference type="NCBI Taxonomy" id="2918990"/>
    <lineage>
        <taxon>Bacteria</taxon>
        <taxon>Bacillati</taxon>
        <taxon>Cyanobacteriota</taxon>
        <taxon>Cyanophyceae</taxon>
        <taxon>Acaryochloridales</taxon>
        <taxon>Thermosynechococcaceae</taxon>
        <taxon>Pseudocalidococcus</taxon>
        <taxon>Pseudocalidococcus azoricus</taxon>
    </lineage>
</organism>
<evidence type="ECO:0000313" key="2">
    <source>
        <dbReference type="EMBL" id="MDS3860495.1"/>
    </source>
</evidence>
<evidence type="ECO:0000313" key="3">
    <source>
        <dbReference type="Proteomes" id="UP001268256"/>
    </source>
</evidence>
<gene>
    <name evidence="2" type="ORF">RIF25_06695</name>
</gene>
<accession>A0AAE4FR00</accession>
<reference evidence="3" key="1">
    <citation type="submission" date="2023-07" db="EMBL/GenBank/DDBJ databases">
        <authorList>
            <person name="Luz R."/>
            <person name="Cordeiro R."/>
            <person name="Fonseca A."/>
            <person name="Goncalves V."/>
        </authorList>
    </citation>
    <scope>NUCLEOTIDE SEQUENCE [LARGE SCALE GENOMIC DNA]</scope>
    <source>
        <strain evidence="3">BACA0444</strain>
    </source>
</reference>
<protein>
    <submittedName>
        <fullName evidence="2">Uma2 family endonuclease</fullName>
    </submittedName>
</protein>
<dbReference type="SUPFAM" id="SSF52980">
    <property type="entry name" value="Restriction endonuclease-like"/>
    <property type="match status" value="1"/>
</dbReference>
<keyword evidence="3" id="KW-1185">Reference proteome</keyword>
<dbReference type="Proteomes" id="UP001268256">
    <property type="component" value="Unassembled WGS sequence"/>
</dbReference>
<dbReference type="Pfam" id="PF05685">
    <property type="entry name" value="Uma2"/>
    <property type="match status" value="1"/>
</dbReference>
<dbReference type="InterPro" id="IPR012296">
    <property type="entry name" value="Nuclease_put_TT1808"/>
</dbReference>
<dbReference type="PANTHER" id="PTHR34107">
    <property type="entry name" value="SLL0198 PROTEIN-RELATED"/>
    <property type="match status" value="1"/>
</dbReference>
<name>A0AAE4FR00_9CYAN</name>
<dbReference type="InterPro" id="IPR011335">
    <property type="entry name" value="Restrct_endonuc-II-like"/>
</dbReference>
<evidence type="ECO:0000259" key="1">
    <source>
        <dbReference type="Pfam" id="PF05685"/>
    </source>
</evidence>